<dbReference type="AlphaFoldDB" id="A0A250KXU8"/>
<keyword evidence="2" id="KW-1185">Reference proteome</keyword>
<dbReference type="NCBIfam" id="TIGR01549">
    <property type="entry name" value="HAD-SF-IA-v1"/>
    <property type="match status" value="1"/>
</dbReference>
<dbReference type="Proteomes" id="UP000266313">
    <property type="component" value="Chromosome"/>
</dbReference>
<protein>
    <submittedName>
        <fullName evidence="1">HAD-superfamily hydrolase, subfamily IA, variant 1</fullName>
    </submittedName>
</protein>
<dbReference type="InterPro" id="IPR023214">
    <property type="entry name" value="HAD_sf"/>
</dbReference>
<dbReference type="InterPro" id="IPR036412">
    <property type="entry name" value="HAD-like_sf"/>
</dbReference>
<dbReference type="KEGG" id="mmai:sS8_3869"/>
<sequence length="215" mass="23523">MSDRTEASLAHIRGELDTGSVAGIIFDMDGTLVDSGLDFAAMRREMGLPDGVPLLETLENLSAAEAARCRAILLRHEEAGAERASVLPGVFQFLERLRGLGVRRAVFTRNSRSVAEATLTRCGLRFDLVVTRDDGPVKPDPWAIRHICEVWGVAPAQVAVIGDYRFDIEAGIRAGARTVFFTRGRSGENLPGADLAEFHLENFQETDRLMQTLGL</sequence>
<dbReference type="Gene3D" id="3.40.50.1000">
    <property type="entry name" value="HAD superfamily/HAD-like"/>
    <property type="match status" value="1"/>
</dbReference>
<evidence type="ECO:0000313" key="1">
    <source>
        <dbReference type="EMBL" id="BBA35801.1"/>
    </source>
</evidence>
<dbReference type="EMBL" id="AP017928">
    <property type="protein sequence ID" value="BBA35801.1"/>
    <property type="molecule type" value="Genomic_DNA"/>
</dbReference>
<dbReference type="InterPro" id="IPR006439">
    <property type="entry name" value="HAD-SF_hydro_IA"/>
</dbReference>
<accession>A0A250KXU8</accession>
<dbReference type="SFLD" id="SFLDS00003">
    <property type="entry name" value="Haloacid_Dehalogenase"/>
    <property type="match status" value="1"/>
</dbReference>
<name>A0A250KXU8_9GAMM</name>
<organism evidence="1 2">
    <name type="scientific">Methylocaldum marinum</name>
    <dbReference type="NCBI Taxonomy" id="1432792"/>
    <lineage>
        <taxon>Bacteria</taxon>
        <taxon>Pseudomonadati</taxon>
        <taxon>Pseudomonadota</taxon>
        <taxon>Gammaproteobacteria</taxon>
        <taxon>Methylococcales</taxon>
        <taxon>Methylococcaceae</taxon>
        <taxon>Methylocaldum</taxon>
    </lineage>
</organism>
<dbReference type="NCBIfam" id="TIGR01509">
    <property type="entry name" value="HAD-SF-IA-v3"/>
    <property type="match status" value="1"/>
</dbReference>
<keyword evidence="1" id="KW-0378">Hydrolase</keyword>
<dbReference type="PANTHER" id="PTHR43885:SF1">
    <property type="entry name" value="SUPERFAMILY HYDROLASE, PUTATIVE (AFU_ORTHOLOGUE AFUA_4G13290)-RELATED"/>
    <property type="match status" value="1"/>
</dbReference>
<dbReference type="RefSeq" id="WP_119631093.1">
    <property type="nucleotide sequence ID" value="NZ_AP017928.1"/>
</dbReference>
<dbReference type="Gene3D" id="1.10.260.80">
    <property type="match status" value="1"/>
</dbReference>
<gene>
    <name evidence="1" type="ORF">sS8_3869</name>
</gene>
<dbReference type="PANTHER" id="PTHR43885">
    <property type="entry name" value="HALOACID DEHALOGENASE-LIKE HYDROLASE"/>
    <property type="match status" value="1"/>
</dbReference>
<evidence type="ECO:0000313" key="2">
    <source>
        <dbReference type="Proteomes" id="UP000266313"/>
    </source>
</evidence>
<reference evidence="1 2" key="1">
    <citation type="submission" date="2016-12" db="EMBL/GenBank/DDBJ databases">
        <title>Genome sequencing of Methylocaldum marinum.</title>
        <authorList>
            <person name="Takeuchi M."/>
            <person name="Kamagata Y."/>
            <person name="Hiraoka S."/>
            <person name="Oshima K."/>
            <person name="Hattori M."/>
            <person name="Iwasaki W."/>
        </authorList>
    </citation>
    <scope>NUCLEOTIDE SEQUENCE [LARGE SCALE GENOMIC DNA]</scope>
    <source>
        <strain evidence="1 2">S8</strain>
    </source>
</reference>
<dbReference type="SFLD" id="SFLDG01129">
    <property type="entry name" value="C1.5:_HAD__Beta-PGM__Phosphata"/>
    <property type="match status" value="1"/>
</dbReference>
<proteinExistence type="predicted"/>
<dbReference type="OrthoDB" id="5623813at2"/>
<dbReference type="GO" id="GO:0016787">
    <property type="term" value="F:hydrolase activity"/>
    <property type="evidence" value="ECO:0007669"/>
    <property type="project" value="UniProtKB-KW"/>
</dbReference>
<dbReference type="SUPFAM" id="SSF56784">
    <property type="entry name" value="HAD-like"/>
    <property type="match status" value="1"/>
</dbReference>
<dbReference type="InterPro" id="IPR041492">
    <property type="entry name" value="HAD_2"/>
</dbReference>
<dbReference type="Pfam" id="PF13419">
    <property type="entry name" value="HAD_2"/>
    <property type="match status" value="1"/>
</dbReference>